<sequence>MEKYSQFRDRASGIAPFLPVVGQVQPLTFALKLVLFCIRLPLFAFALFVYFGVLQWLPIGSLGNKACLWAIAGVAGLWWADLHIDGVKKGSLARQHANRLPQPGSVIASSFTSPVDSLYLAAVFDPIFTVSYPSTQKLRRVSLFQAILHAFSIPETHPSSSDLTDLPSLLKQYPHHCIVVYPECTPTNGKGILELSPSITSAPAGAKVFPVNLRYTPGDITTPIPKSYFGFLWNLLNHATHSIRVRIGEPVIVGQNDPNNFIFDEQQTLLTQVGDALARLGRVKRVGLGVREKQQFIKMWSKNKKGLLS</sequence>
<dbReference type="OrthoDB" id="272512at2759"/>
<keyword evidence="5 7" id="KW-0472">Membrane</keyword>
<keyword evidence="6" id="KW-0012">Acyltransferase</keyword>
<keyword evidence="3 7" id="KW-1133">Transmembrane helix</keyword>
<name>A0A0J6FPN4_COCPO</name>
<keyword evidence="2 7" id="KW-0812">Transmembrane</keyword>
<dbReference type="PANTHER" id="PTHR23063">
    <property type="entry name" value="PHOSPHOLIPID ACYLTRANSFERASE"/>
    <property type="match status" value="1"/>
</dbReference>
<evidence type="ECO:0000256" key="4">
    <source>
        <dbReference type="ARBA" id="ARBA00023098"/>
    </source>
</evidence>
<dbReference type="GO" id="GO:0016746">
    <property type="term" value="F:acyltransferase activity"/>
    <property type="evidence" value="ECO:0007669"/>
    <property type="project" value="UniProtKB-KW"/>
</dbReference>
<dbReference type="PANTHER" id="PTHR23063:SF60">
    <property type="entry name" value="LYSOPHOSPHATIDIC ACID:OLEOYL-COA ACYLTRANSFERASE 1"/>
    <property type="match status" value="1"/>
</dbReference>
<evidence type="ECO:0008006" key="10">
    <source>
        <dbReference type="Google" id="ProtNLM"/>
    </source>
</evidence>
<protein>
    <recommendedName>
        <fullName evidence="10">Vacuolar protein sorting protein Vps66</fullName>
    </recommendedName>
</protein>
<organism evidence="8 9">
    <name type="scientific">Coccidioides posadasii RMSCC 3488</name>
    <dbReference type="NCBI Taxonomy" id="454284"/>
    <lineage>
        <taxon>Eukaryota</taxon>
        <taxon>Fungi</taxon>
        <taxon>Dikarya</taxon>
        <taxon>Ascomycota</taxon>
        <taxon>Pezizomycotina</taxon>
        <taxon>Eurotiomycetes</taxon>
        <taxon>Eurotiomycetidae</taxon>
        <taxon>Onygenales</taxon>
        <taxon>Onygenaceae</taxon>
        <taxon>Coccidioides</taxon>
    </lineage>
</organism>
<gene>
    <name evidence="8" type="ORF">CPAG_07243</name>
</gene>
<proteinExistence type="predicted"/>
<feature type="transmembrane region" description="Helical" evidence="7">
    <location>
        <begin position="33"/>
        <end position="56"/>
    </location>
</feature>
<dbReference type="Proteomes" id="UP000054567">
    <property type="component" value="Unassembled WGS sequence"/>
</dbReference>
<reference evidence="9" key="3">
    <citation type="journal article" date="2010" name="Genome Res.">
        <title>Population genomic sequencing of Coccidioides fungi reveals recent hybridization and transposon control.</title>
        <authorList>
            <person name="Neafsey D.E."/>
            <person name="Barker B.M."/>
            <person name="Sharpton T.J."/>
            <person name="Stajich J.E."/>
            <person name="Park D.J."/>
            <person name="Whiston E."/>
            <person name="Hung C.-Y."/>
            <person name="McMahan C."/>
            <person name="White J."/>
            <person name="Sykes S."/>
            <person name="Heiman D."/>
            <person name="Young S."/>
            <person name="Zeng Q."/>
            <person name="Abouelleil A."/>
            <person name="Aftuck L."/>
            <person name="Bessette D."/>
            <person name="Brown A."/>
            <person name="FitzGerald M."/>
            <person name="Lui A."/>
            <person name="Macdonald J.P."/>
            <person name="Priest M."/>
            <person name="Orbach M.J."/>
            <person name="Galgiani J.N."/>
            <person name="Kirkland T.N."/>
            <person name="Cole G.T."/>
            <person name="Birren B.W."/>
            <person name="Henn M.R."/>
            <person name="Taylor J.W."/>
            <person name="Rounsley S.D."/>
        </authorList>
    </citation>
    <scope>NUCLEOTIDE SEQUENCE [LARGE SCALE GENOMIC DNA]</scope>
    <source>
        <strain evidence="9">RMSCC 3488</strain>
    </source>
</reference>
<dbReference type="EMBL" id="DS268112">
    <property type="protein sequence ID" value="KMM70934.1"/>
    <property type="molecule type" value="Genomic_DNA"/>
</dbReference>
<evidence type="ECO:0000256" key="7">
    <source>
        <dbReference type="SAM" id="Phobius"/>
    </source>
</evidence>
<dbReference type="GO" id="GO:0006629">
    <property type="term" value="P:lipid metabolic process"/>
    <property type="evidence" value="ECO:0007669"/>
    <property type="project" value="UniProtKB-KW"/>
</dbReference>
<keyword evidence="4" id="KW-0443">Lipid metabolism</keyword>
<evidence type="ECO:0000313" key="9">
    <source>
        <dbReference type="Proteomes" id="UP000054567"/>
    </source>
</evidence>
<evidence type="ECO:0000256" key="2">
    <source>
        <dbReference type="ARBA" id="ARBA00022692"/>
    </source>
</evidence>
<evidence type="ECO:0000256" key="3">
    <source>
        <dbReference type="ARBA" id="ARBA00022989"/>
    </source>
</evidence>
<reference evidence="8 9" key="1">
    <citation type="submission" date="2007-06" db="EMBL/GenBank/DDBJ databases">
        <title>The Genome Sequence of Coccidioides posadasii RMSCC_3488.</title>
        <authorList>
            <consortium name="Coccidioides Genome Resources Consortium"/>
            <consortium name="The Broad Institute Genome Sequencing Platform"/>
            <person name="Henn M.R."/>
            <person name="Sykes S."/>
            <person name="Young S."/>
            <person name="Jaffe D."/>
            <person name="Berlin A."/>
            <person name="Alvarez P."/>
            <person name="Butler J."/>
            <person name="Gnerre S."/>
            <person name="Grabherr M."/>
            <person name="Mauceli E."/>
            <person name="Brockman W."/>
            <person name="Kodira C."/>
            <person name="Alvarado L."/>
            <person name="Zeng Q."/>
            <person name="Crawford M."/>
            <person name="Antoine C."/>
            <person name="Devon K."/>
            <person name="Galgiani J."/>
            <person name="Orsborn K."/>
            <person name="Lewis M.L."/>
            <person name="Nusbaum C."/>
            <person name="Galagan J."/>
            <person name="Birren B."/>
        </authorList>
    </citation>
    <scope>NUCLEOTIDE SEQUENCE [LARGE SCALE GENOMIC DNA]</scope>
    <source>
        <strain evidence="8 9">RMSCC 3488</strain>
    </source>
</reference>
<evidence type="ECO:0000256" key="1">
    <source>
        <dbReference type="ARBA" id="ARBA00022679"/>
    </source>
</evidence>
<reference evidence="9" key="2">
    <citation type="journal article" date="2009" name="Genome Res.">
        <title>Comparative genomic analyses of the human fungal pathogens Coccidioides and their relatives.</title>
        <authorList>
            <person name="Sharpton T.J."/>
            <person name="Stajich J.E."/>
            <person name="Rounsley S.D."/>
            <person name="Gardner M.J."/>
            <person name="Wortman J.R."/>
            <person name="Jordar V.S."/>
            <person name="Maiti R."/>
            <person name="Kodira C.D."/>
            <person name="Neafsey D.E."/>
            <person name="Zeng Q."/>
            <person name="Hung C.-Y."/>
            <person name="McMahan C."/>
            <person name="Muszewska A."/>
            <person name="Grynberg M."/>
            <person name="Mandel M.A."/>
            <person name="Kellner E.M."/>
            <person name="Barker B.M."/>
            <person name="Galgiani J.N."/>
            <person name="Orbach M.J."/>
            <person name="Kirkland T.N."/>
            <person name="Cole G.T."/>
            <person name="Henn M.R."/>
            <person name="Birren B.W."/>
            <person name="Taylor J.W."/>
        </authorList>
    </citation>
    <scope>NUCLEOTIDE SEQUENCE [LARGE SCALE GENOMIC DNA]</scope>
    <source>
        <strain evidence="9">RMSCC 3488</strain>
    </source>
</reference>
<dbReference type="VEuPathDB" id="FungiDB:CPAG_07243"/>
<keyword evidence="1" id="KW-0808">Transferase</keyword>
<evidence type="ECO:0000313" key="8">
    <source>
        <dbReference type="EMBL" id="KMM70934.1"/>
    </source>
</evidence>
<evidence type="ECO:0000256" key="6">
    <source>
        <dbReference type="ARBA" id="ARBA00023315"/>
    </source>
</evidence>
<dbReference type="AlphaFoldDB" id="A0A0J6FPN4"/>
<evidence type="ECO:0000256" key="5">
    <source>
        <dbReference type="ARBA" id="ARBA00023136"/>
    </source>
</evidence>
<accession>A0A0J6FPN4</accession>